<reference evidence="1" key="1">
    <citation type="submission" date="2021-10" db="EMBL/GenBank/DDBJ databases">
        <title>Tropical sea cucumber genome reveals ecological adaptation and Cuvierian tubules defense mechanism.</title>
        <authorList>
            <person name="Chen T."/>
        </authorList>
    </citation>
    <scope>NUCLEOTIDE SEQUENCE</scope>
    <source>
        <strain evidence="1">Nanhai2018</strain>
        <tissue evidence="1">Muscle</tissue>
    </source>
</reference>
<dbReference type="EMBL" id="JAIZAY010000001">
    <property type="protein sequence ID" value="KAJ8047992.1"/>
    <property type="molecule type" value="Genomic_DNA"/>
</dbReference>
<dbReference type="AlphaFoldDB" id="A0A9Q1CMA7"/>
<accession>A0A9Q1CMA7</accession>
<gene>
    <name evidence="1" type="ORF">HOLleu_00136</name>
</gene>
<evidence type="ECO:0000313" key="1">
    <source>
        <dbReference type="EMBL" id="KAJ8047992.1"/>
    </source>
</evidence>
<name>A0A9Q1CMA7_HOLLE</name>
<keyword evidence="2" id="KW-1185">Reference proteome</keyword>
<proteinExistence type="predicted"/>
<organism evidence="1 2">
    <name type="scientific">Holothuria leucospilota</name>
    <name type="common">Black long sea cucumber</name>
    <name type="synonym">Mertensiothuria leucospilota</name>
    <dbReference type="NCBI Taxonomy" id="206669"/>
    <lineage>
        <taxon>Eukaryota</taxon>
        <taxon>Metazoa</taxon>
        <taxon>Echinodermata</taxon>
        <taxon>Eleutherozoa</taxon>
        <taxon>Echinozoa</taxon>
        <taxon>Holothuroidea</taxon>
        <taxon>Aspidochirotacea</taxon>
        <taxon>Aspidochirotida</taxon>
        <taxon>Holothuriidae</taxon>
        <taxon>Holothuria</taxon>
    </lineage>
</organism>
<evidence type="ECO:0000313" key="2">
    <source>
        <dbReference type="Proteomes" id="UP001152320"/>
    </source>
</evidence>
<comment type="caution">
    <text evidence="1">The sequence shown here is derived from an EMBL/GenBank/DDBJ whole genome shotgun (WGS) entry which is preliminary data.</text>
</comment>
<protein>
    <submittedName>
        <fullName evidence="1">Uncharacterized protein</fullName>
    </submittedName>
</protein>
<dbReference type="OrthoDB" id="10029313at2759"/>
<dbReference type="Proteomes" id="UP001152320">
    <property type="component" value="Chromosome 1"/>
</dbReference>
<sequence>MSAPNPKFFRNMSAAEDRALRELQGNPNIVIKQADKGSCVVVMDRERYVNEAYRHLSYPQVYQKLSNDPTPLFIREIRSVLDTLLK</sequence>